<sequence>MREKETTSEAMLERRGIPGEWWWWGKASVGGGGSWSP</sequence>
<dbReference type="Proteomes" id="UP000747542">
    <property type="component" value="Unassembled WGS sequence"/>
</dbReference>
<organism evidence="1 2">
    <name type="scientific">Homarus americanus</name>
    <name type="common">American lobster</name>
    <dbReference type="NCBI Taxonomy" id="6706"/>
    <lineage>
        <taxon>Eukaryota</taxon>
        <taxon>Metazoa</taxon>
        <taxon>Ecdysozoa</taxon>
        <taxon>Arthropoda</taxon>
        <taxon>Crustacea</taxon>
        <taxon>Multicrustacea</taxon>
        <taxon>Malacostraca</taxon>
        <taxon>Eumalacostraca</taxon>
        <taxon>Eucarida</taxon>
        <taxon>Decapoda</taxon>
        <taxon>Pleocyemata</taxon>
        <taxon>Astacidea</taxon>
        <taxon>Nephropoidea</taxon>
        <taxon>Nephropidae</taxon>
        <taxon>Homarus</taxon>
    </lineage>
</organism>
<accession>A0A8J5NCU3</accession>
<keyword evidence="2" id="KW-1185">Reference proteome</keyword>
<dbReference type="AlphaFoldDB" id="A0A8J5NCU3"/>
<evidence type="ECO:0000313" key="2">
    <source>
        <dbReference type="Proteomes" id="UP000747542"/>
    </source>
</evidence>
<proteinExistence type="predicted"/>
<dbReference type="EMBL" id="JAHLQT010001931">
    <property type="protein sequence ID" value="KAG7177640.1"/>
    <property type="molecule type" value="Genomic_DNA"/>
</dbReference>
<comment type="caution">
    <text evidence="1">The sequence shown here is derived from an EMBL/GenBank/DDBJ whole genome shotgun (WGS) entry which is preliminary data.</text>
</comment>
<gene>
    <name evidence="1" type="ORF">Hamer_G008286</name>
</gene>
<protein>
    <submittedName>
        <fullName evidence="1">Uncharacterized protein</fullName>
    </submittedName>
</protein>
<evidence type="ECO:0000313" key="1">
    <source>
        <dbReference type="EMBL" id="KAG7177640.1"/>
    </source>
</evidence>
<reference evidence="1" key="1">
    <citation type="journal article" date="2021" name="Sci. Adv.">
        <title>The American lobster genome reveals insights on longevity, neural, and immune adaptations.</title>
        <authorList>
            <person name="Polinski J.M."/>
            <person name="Zimin A.V."/>
            <person name="Clark K.F."/>
            <person name="Kohn A.B."/>
            <person name="Sadowski N."/>
            <person name="Timp W."/>
            <person name="Ptitsyn A."/>
            <person name="Khanna P."/>
            <person name="Romanova D.Y."/>
            <person name="Williams P."/>
            <person name="Greenwood S.J."/>
            <person name="Moroz L.L."/>
            <person name="Walt D.R."/>
            <person name="Bodnar A.G."/>
        </authorList>
    </citation>
    <scope>NUCLEOTIDE SEQUENCE</scope>
    <source>
        <strain evidence="1">GMGI-L3</strain>
    </source>
</reference>
<name>A0A8J5NCU3_HOMAM</name>